<evidence type="ECO:0000313" key="1">
    <source>
        <dbReference type="EMBL" id="BBM44072.1"/>
    </source>
</evidence>
<dbReference type="RefSeq" id="WP_026748435.1">
    <property type="nucleotide sequence ID" value="NZ_AP019831.1"/>
</dbReference>
<accession>A0A510JXF5</accession>
<sequence>MKQYEAVILTIERLGGVATLGELNHEVFKIKECEWKTKIPFASIRRIVQQRKEIYKIKPGLYGLEQFRKENELKGIIQEDEKNKNSEEIKNFNHSYYQGLLVNMGNLKNLKTFIPNQDKNKKFIDKKLSEISSLNEIPMFTYKELVKRSSTIDVIWFNERKMPHSFFEVEHSTDIQNSLLKFYDLQDFYTRMIIVADKRRKKEFENKIGYTAFNELKARVKFLDYEELVKQYEQTIERLSFNTLL</sequence>
<gene>
    <name evidence="1" type="ORF">JMUB3870_0171</name>
</gene>
<name>A0A510JXF5_9FUSO</name>
<evidence type="ECO:0000313" key="2">
    <source>
        <dbReference type="Proteomes" id="UP000422644"/>
    </source>
</evidence>
<proteinExistence type="predicted"/>
<organism evidence="1 2">
    <name type="scientific">Leptotrichia trevisanii</name>
    <dbReference type="NCBI Taxonomy" id="109328"/>
    <lineage>
        <taxon>Bacteria</taxon>
        <taxon>Fusobacteriati</taxon>
        <taxon>Fusobacteriota</taxon>
        <taxon>Fusobacteriia</taxon>
        <taxon>Fusobacteriales</taxon>
        <taxon>Leptotrichiaceae</taxon>
        <taxon>Leptotrichia</taxon>
    </lineage>
</organism>
<reference evidence="1 2" key="1">
    <citation type="submission" date="2019-07" db="EMBL/GenBank/DDBJ databases">
        <title>Complete Genome Sequence of Leptotrichia trevisanii Strain JMUB3870.</title>
        <authorList>
            <person name="Watanabe S."/>
            <person name="Cui L."/>
        </authorList>
    </citation>
    <scope>NUCLEOTIDE SEQUENCE [LARGE SCALE GENOMIC DNA]</scope>
    <source>
        <strain evidence="1 2">JMUB3870</strain>
    </source>
</reference>
<evidence type="ECO:0008006" key="3">
    <source>
        <dbReference type="Google" id="ProtNLM"/>
    </source>
</evidence>
<keyword evidence="2" id="KW-1185">Reference proteome</keyword>
<protein>
    <recommendedName>
        <fullName evidence="3">HTH HARE-type domain-containing protein</fullName>
    </recommendedName>
</protein>
<dbReference type="AlphaFoldDB" id="A0A510JXF5"/>
<dbReference type="EMBL" id="AP019831">
    <property type="protein sequence ID" value="BBM44072.1"/>
    <property type="molecule type" value="Genomic_DNA"/>
</dbReference>
<dbReference type="OrthoDB" id="9776582at2"/>
<dbReference type="Proteomes" id="UP000422644">
    <property type="component" value="Chromosome"/>
</dbReference>